<name>A0ABR7DBZ4_9CLOT</name>
<dbReference type="Proteomes" id="UP000596929">
    <property type="component" value="Unassembled WGS sequence"/>
</dbReference>
<sequence length="234" mass="26871">MYRKLNMIFNNASSLELGIDIIKRYDIPSPKKRIKSISATGRDGNEYEEDGYDDIEITLDFNFISENPHQAFRRCKRWFNCILDNKLIFSDNPNIFYRVNYAVVTESTRDVGIEFFTVTLNCEPFAYEMEGQKEILINNEAVVYNAGDLESKPIIKIQGEGLVTIKINDDTIKANVGQEIIIDSYLGLSYKTDKTPQNNNIKGRHPRLKLGENTISYSGGRVDSFIIIPNWTIY</sequence>
<feature type="domain" description="Siphovirus-type tail component RIFT-related" evidence="1">
    <location>
        <begin position="29"/>
        <end position="122"/>
    </location>
</feature>
<reference evidence="2 3" key="1">
    <citation type="submission" date="2020-08" db="EMBL/GenBank/DDBJ databases">
        <title>Genome public.</title>
        <authorList>
            <person name="Liu C."/>
            <person name="Sun Q."/>
        </authorList>
    </citation>
    <scope>NUCLEOTIDE SEQUENCE [LARGE SCALE GENOMIC DNA]</scope>
    <source>
        <strain evidence="2 3">NSJ-6</strain>
    </source>
</reference>
<dbReference type="Pfam" id="PF05709">
    <property type="entry name" value="Sipho_tail"/>
    <property type="match status" value="1"/>
</dbReference>
<dbReference type="Gene3D" id="2.40.30.200">
    <property type="match status" value="1"/>
</dbReference>
<proteinExistence type="predicted"/>
<organism evidence="2 3">
    <name type="scientific">Clostridium hominis</name>
    <dbReference type="NCBI Taxonomy" id="2763036"/>
    <lineage>
        <taxon>Bacteria</taxon>
        <taxon>Bacillati</taxon>
        <taxon>Bacillota</taxon>
        <taxon>Clostridia</taxon>
        <taxon>Eubacteriales</taxon>
        <taxon>Clostridiaceae</taxon>
        <taxon>Clostridium</taxon>
    </lineage>
</organism>
<comment type="caution">
    <text evidence="2">The sequence shown here is derived from an EMBL/GenBank/DDBJ whole genome shotgun (WGS) entry which is preliminary data.</text>
</comment>
<evidence type="ECO:0000259" key="1">
    <source>
        <dbReference type="Pfam" id="PF05709"/>
    </source>
</evidence>
<evidence type="ECO:0000313" key="2">
    <source>
        <dbReference type="EMBL" id="MBC5628867.1"/>
    </source>
</evidence>
<dbReference type="InterPro" id="IPR008841">
    <property type="entry name" value="Siphovirus-type_tail_N"/>
</dbReference>
<accession>A0ABR7DBZ4</accession>
<dbReference type="RefSeq" id="WP_186859803.1">
    <property type="nucleotide sequence ID" value="NZ_JACOOO010000015.1"/>
</dbReference>
<protein>
    <submittedName>
        <fullName evidence="2">Phage tail family protein</fullName>
    </submittedName>
</protein>
<evidence type="ECO:0000313" key="3">
    <source>
        <dbReference type="Proteomes" id="UP000596929"/>
    </source>
</evidence>
<dbReference type="EMBL" id="JACOOO010000015">
    <property type="protein sequence ID" value="MBC5628867.1"/>
    <property type="molecule type" value="Genomic_DNA"/>
</dbReference>
<dbReference type="InterPro" id="IPR006520">
    <property type="entry name" value="Dit_BPSPP_N"/>
</dbReference>
<keyword evidence="3" id="KW-1185">Reference proteome</keyword>
<dbReference type="NCBIfam" id="TIGR01633">
    <property type="entry name" value="phi3626_gp14_N"/>
    <property type="match status" value="1"/>
</dbReference>
<gene>
    <name evidence="2" type="ORF">H8S20_08185</name>
</gene>